<organism evidence="1 2">
    <name type="scientific">Streptomyces globisporus</name>
    <dbReference type="NCBI Taxonomy" id="1908"/>
    <lineage>
        <taxon>Bacteria</taxon>
        <taxon>Bacillati</taxon>
        <taxon>Actinomycetota</taxon>
        <taxon>Actinomycetes</taxon>
        <taxon>Kitasatosporales</taxon>
        <taxon>Streptomycetaceae</taxon>
        <taxon>Streptomyces</taxon>
    </lineage>
</organism>
<reference evidence="1" key="1">
    <citation type="submission" date="2022-03" db="EMBL/GenBank/DDBJ databases">
        <authorList>
            <person name="Leyn A S."/>
        </authorList>
    </citation>
    <scope>NUCLEOTIDE SEQUENCE</scope>
    <source>
        <strain evidence="1">Streptomyces globisporus 4-3</strain>
    </source>
</reference>
<gene>
    <name evidence="1" type="ORF">SGL43_01966</name>
</gene>
<protein>
    <submittedName>
        <fullName evidence="1">Uncharacterized protein</fullName>
    </submittedName>
</protein>
<sequence>MTAESAGTEPTHSLDNLHLAELPEDQAGEVRRAYDSWGNNLRRCLAT</sequence>
<keyword evidence="2" id="KW-1185">Reference proteome</keyword>
<name>A0ABN8UX84_STRGL</name>
<evidence type="ECO:0000313" key="2">
    <source>
        <dbReference type="Proteomes" id="UP001154015"/>
    </source>
</evidence>
<evidence type="ECO:0000313" key="1">
    <source>
        <dbReference type="EMBL" id="CAH9414954.1"/>
    </source>
</evidence>
<dbReference type="RefSeq" id="WP_158071063.1">
    <property type="nucleotide sequence ID" value="NZ_BMTG01000011.1"/>
</dbReference>
<comment type="caution">
    <text evidence="1">The sequence shown here is derived from an EMBL/GenBank/DDBJ whole genome shotgun (WGS) entry which is preliminary data.</text>
</comment>
<dbReference type="EMBL" id="CAKXYP010000005">
    <property type="protein sequence ID" value="CAH9414954.1"/>
    <property type="molecule type" value="Genomic_DNA"/>
</dbReference>
<dbReference type="Proteomes" id="UP001154015">
    <property type="component" value="Unassembled WGS sequence"/>
</dbReference>
<accession>A0ABN8UX84</accession>
<proteinExistence type="predicted"/>